<evidence type="ECO:0008006" key="10">
    <source>
        <dbReference type="Google" id="ProtNLM"/>
    </source>
</evidence>
<keyword evidence="3" id="KW-1003">Cell membrane</keyword>
<dbReference type="InterPro" id="IPR022791">
    <property type="entry name" value="L-PG_synthase/AglD"/>
</dbReference>
<dbReference type="EMBL" id="FNHL01000003">
    <property type="protein sequence ID" value="SDM84187.1"/>
    <property type="molecule type" value="Genomic_DNA"/>
</dbReference>
<evidence type="ECO:0000313" key="8">
    <source>
        <dbReference type="EMBL" id="SDM84187.1"/>
    </source>
</evidence>
<keyword evidence="9" id="KW-1185">Reference proteome</keyword>
<dbReference type="PANTHER" id="PTHR39087">
    <property type="entry name" value="UPF0104 MEMBRANE PROTEIN MJ1595"/>
    <property type="match status" value="1"/>
</dbReference>
<feature type="transmembrane region" description="Helical" evidence="7">
    <location>
        <begin position="299"/>
        <end position="321"/>
    </location>
</feature>
<dbReference type="GO" id="GO:0005886">
    <property type="term" value="C:plasma membrane"/>
    <property type="evidence" value="ECO:0007669"/>
    <property type="project" value="UniProtKB-SubCell"/>
</dbReference>
<feature type="transmembrane region" description="Helical" evidence="7">
    <location>
        <begin position="160"/>
        <end position="183"/>
    </location>
</feature>
<feature type="transmembrane region" description="Helical" evidence="7">
    <location>
        <begin position="327"/>
        <end position="348"/>
    </location>
</feature>
<evidence type="ECO:0000256" key="1">
    <source>
        <dbReference type="ARBA" id="ARBA00004651"/>
    </source>
</evidence>
<reference evidence="9" key="1">
    <citation type="submission" date="2016-10" db="EMBL/GenBank/DDBJ databases">
        <authorList>
            <person name="Varghese N."/>
            <person name="Submissions S."/>
        </authorList>
    </citation>
    <scope>NUCLEOTIDE SEQUENCE [LARGE SCALE GENOMIC DNA]</scope>
    <source>
        <strain evidence="9">CGMCC 1.10119</strain>
    </source>
</reference>
<gene>
    <name evidence="8" type="ORF">SAMN04487949_2770</name>
</gene>
<comment type="similarity">
    <text evidence="2">Belongs to the UPF0104 family.</text>
</comment>
<dbReference type="PANTHER" id="PTHR39087:SF2">
    <property type="entry name" value="UPF0104 MEMBRANE PROTEIN MJ1595"/>
    <property type="match status" value="1"/>
</dbReference>
<evidence type="ECO:0000313" key="9">
    <source>
        <dbReference type="Proteomes" id="UP000199451"/>
    </source>
</evidence>
<sequence length="353" mass="36139">MTDSPVEPKTSAGRRVGLGVVVLAALVGLVVVADVQLGAILAQLAAADPRYLALALVASLVAQLAWAAVSWLFLRTLDEDVSSERVGFGYLAGTFAKQVLPFGHAGGVPLLAYVFSSDLKLDYRQTFAAVTASELVIFCSSLVVAAVGFGWYLLTTPVGSGLGAVVVVGTAGLVVGLVGVARYGRGTLSRTARLLAAVGRVTLGRLVPSVRPRLAADAVDRGVAGFFETFDRATADRSVVARAAAIALVGWVLFTLPLYFGFLAVGYTMPLALSLLLVPAGGLATLLPTPGGLGGTEVGTAAVLVVLTGATVDVVAAAVLLYRFASYWFVVAVGGASSLYLSVGLTDLRPSGK</sequence>
<dbReference type="Pfam" id="PF03706">
    <property type="entry name" value="LPG_synthase_TM"/>
    <property type="match status" value="1"/>
</dbReference>
<feature type="transmembrane region" description="Helical" evidence="7">
    <location>
        <begin position="127"/>
        <end position="154"/>
    </location>
</feature>
<evidence type="ECO:0000256" key="7">
    <source>
        <dbReference type="SAM" id="Phobius"/>
    </source>
</evidence>
<feature type="transmembrane region" description="Helical" evidence="7">
    <location>
        <begin position="20"/>
        <end position="44"/>
    </location>
</feature>
<name>A0A1G9WIK7_9EURY</name>
<dbReference type="Proteomes" id="UP000199451">
    <property type="component" value="Unassembled WGS sequence"/>
</dbReference>
<evidence type="ECO:0000256" key="6">
    <source>
        <dbReference type="ARBA" id="ARBA00023136"/>
    </source>
</evidence>
<proteinExistence type="inferred from homology"/>
<dbReference type="STRING" id="660521.SAMN04487949_2770"/>
<protein>
    <recommendedName>
        <fullName evidence="10">Lysylphosphatidylglycerol synthase TM region</fullName>
    </recommendedName>
</protein>
<evidence type="ECO:0000256" key="2">
    <source>
        <dbReference type="ARBA" id="ARBA00011061"/>
    </source>
</evidence>
<organism evidence="8 9">
    <name type="scientific">Halogranum gelatinilyticum</name>
    <dbReference type="NCBI Taxonomy" id="660521"/>
    <lineage>
        <taxon>Archaea</taxon>
        <taxon>Methanobacteriati</taxon>
        <taxon>Methanobacteriota</taxon>
        <taxon>Stenosarchaea group</taxon>
        <taxon>Halobacteria</taxon>
        <taxon>Halobacteriales</taxon>
        <taxon>Haloferacaceae</taxon>
    </lineage>
</organism>
<dbReference type="OrthoDB" id="308396at2157"/>
<feature type="transmembrane region" description="Helical" evidence="7">
    <location>
        <begin position="239"/>
        <end position="260"/>
    </location>
</feature>
<keyword evidence="5 7" id="KW-1133">Transmembrane helix</keyword>
<keyword evidence="6 7" id="KW-0472">Membrane</keyword>
<dbReference type="RefSeq" id="WP_170830640.1">
    <property type="nucleotide sequence ID" value="NZ_FNHL01000003.1"/>
</dbReference>
<evidence type="ECO:0000256" key="4">
    <source>
        <dbReference type="ARBA" id="ARBA00022692"/>
    </source>
</evidence>
<accession>A0A1G9WIK7</accession>
<dbReference type="AlphaFoldDB" id="A0A1G9WIK7"/>
<feature type="transmembrane region" description="Helical" evidence="7">
    <location>
        <begin position="266"/>
        <end position="287"/>
    </location>
</feature>
<dbReference type="NCBIfam" id="TIGR00374">
    <property type="entry name" value="flippase-like domain"/>
    <property type="match status" value="1"/>
</dbReference>
<comment type="subcellular location">
    <subcellularLocation>
        <location evidence="1">Cell membrane</location>
        <topology evidence="1">Multi-pass membrane protein</topology>
    </subcellularLocation>
</comment>
<feature type="transmembrane region" description="Helical" evidence="7">
    <location>
        <begin position="51"/>
        <end position="74"/>
    </location>
</feature>
<evidence type="ECO:0000256" key="5">
    <source>
        <dbReference type="ARBA" id="ARBA00022989"/>
    </source>
</evidence>
<keyword evidence="4 7" id="KW-0812">Transmembrane</keyword>
<evidence type="ECO:0000256" key="3">
    <source>
        <dbReference type="ARBA" id="ARBA00022475"/>
    </source>
</evidence>